<dbReference type="EMBL" id="AGCM01000146">
    <property type="protein sequence ID" value="EHM52108.1"/>
    <property type="molecule type" value="Genomic_DNA"/>
</dbReference>
<feature type="region of interest" description="Disordered" evidence="1">
    <location>
        <begin position="16"/>
        <end position="37"/>
    </location>
</feature>
<comment type="caution">
    <text evidence="2">The sequence shown here is derived from an EMBL/GenBank/DDBJ whole genome shotgun (WGS) entry which is preliminary data.</text>
</comment>
<evidence type="ECO:0000313" key="2">
    <source>
        <dbReference type="EMBL" id="EHM52108.1"/>
    </source>
</evidence>
<feature type="region of interest" description="Disordered" evidence="1">
    <location>
        <begin position="108"/>
        <end position="135"/>
    </location>
</feature>
<organism evidence="2 3">
    <name type="scientific">Cardiobacterium valvarum F0432</name>
    <dbReference type="NCBI Taxonomy" id="797473"/>
    <lineage>
        <taxon>Bacteria</taxon>
        <taxon>Pseudomonadati</taxon>
        <taxon>Pseudomonadota</taxon>
        <taxon>Gammaproteobacteria</taxon>
        <taxon>Cardiobacteriales</taxon>
        <taxon>Cardiobacteriaceae</taxon>
        <taxon>Cardiobacterium</taxon>
    </lineage>
</organism>
<gene>
    <name evidence="2" type="ORF">HMPREF9080_02482</name>
</gene>
<protein>
    <submittedName>
        <fullName evidence="2">Uncharacterized protein</fullName>
    </submittedName>
</protein>
<accession>G9ZI73</accession>
<evidence type="ECO:0000313" key="3">
    <source>
        <dbReference type="Proteomes" id="UP000004750"/>
    </source>
</evidence>
<name>G9ZI73_9GAMM</name>
<evidence type="ECO:0000256" key="1">
    <source>
        <dbReference type="SAM" id="MobiDB-lite"/>
    </source>
</evidence>
<dbReference type="AlphaFoldDB" id="G9ZI73"/>
<reference evidence="2 3" key="1">
    <citation type="submission" date="2011-08" db="EMBL/GenBank/DDBJ databases">
        <authorList>
            <person name="Weinstock G."/>
            <person name="Sodergren E."/>
            <person name="Clifton S."/>
            <person name="Fulton L."/>
            <person name="Fulton B."/>
            <person name="Courtney L."/>
            <person name="Fronick C."/>
            <person name="Harrison M."/>
            <person name="Strong C."/>
            <person name="Farmer C."/>
            <person name="Delahaunty K."/>
            <person name="Markovic C."/>
            <person name="Hall O."/>
            <person name="Minx P."/>
            <person name="Tomlinson C."/>
            <person name="Mitreva M."/>
            <person name="Hou S."/>
            <person name="Chen J."/>
            <person name="Wollam A."/>
            <person name="Pepin K.H."/>
            <person name="Johnson M."/>
            <person name="Bhonagiri V."/>
            <person name="Zhang X."/>
            <person name="Suruliraj S."/>
            <person name="Warren W."/>
            <person name="Chinwalla A."/>
            <person name="Mardis E.R."/>
            <person name="Wilson R.K."/>
        </authorList>
    </citation>
    <scope>NUCLEOTIDE SEQUENCE [LARGE SCALE GENOMIC DNA]</scope>
    <source>
        <strain evidence="2 3">F0432</strain>
    </source>
</reference>
<dbReference type="Proteomes" id="UP000004750">
    <property type="component" value="Unassembled WGS sequence"/>
</dbReference>
<sequence>MQHHAALTLIHGVHAAAGHQQQDEDDGGAEEQDKERGSAFFRGEAVIGVHGGSFGGDRGGILLTACHGKVLFAGFGADTNAAIQLGVAAFVRDADVVAMRVMPGGGGRRLLGAGGEQEEAGEEKGFHGCSVAKRG</sequence>
<dbReference type="HOGENOM" id="CLU_1881986_0_0_6"/>
<proteinExistence type="predicted"/>